<organism evidence="2 3">
    <name type="scientific">Protopolystoma xenopodis</name>
    <dbReference type="NCBI Taxonomy" id="117903"/>
    <lineage>
        <taxon>Eukaryota</taxon>
        <taxon>Metazoa</taxon>
        <taxon>Spiralia</taxon>
        <taxon>Lophotrochozoa</taxon>
        <taxon>Platyhelminthes</taxon>
        <taxon>Monogenea</taxon>
        <taxon>Polyopisthocotylea</taxon>
        <taxon>Polystomatidea</taxon>
        <taxon>Polystomatidae</taxon>
        <taxon>Protopolystoma</taxon>
    </lineage>
</organism>
<dbReference type="Proteomes" id="UP000784294">
    <property type="component" value="Unassembled WGS sequence"/>
</dbReference>
<evidence type="ECO:0000313" key="3">
    <source>
        <dbReference type="Proteomes" id="UP000784294"/>
    </source>
</evidence>
<evidence type="ECO:0000313" key="2">
    <source>
        <dbReference type="EMBL" id="VEL13330.1"/>
    </source>
</evidence>
<accession>A0A3S4ZVW1</accession>
<feature type="region of interest" description="Disordered" evidence="1">
    <location>
        <begin position="119"/>
        <end position="146"/>
    </location>
</feature>
<proteinExistence type="predicted"/>
<protein>
    <submittedName>
        <fullName evidence="2">Uncharacterized protein</fullName>
    </submittedName>
</protein>
<sequence>MPCLRVIPATLSRYLRQTTSLTSTCAAAAASSVSVADDASETKERSSYLREISSFEFGSASLSKSSASSISSCTPPQSNVASLQLSTFSSQSSSPLTATAPPPVKTDAIFTVPAVKERPAGPRRGEATLGSGLISGHTVTSTSTTTSTASTNNLGLLFNQPELQLVYSLATLQRFMMSPFVDQLNSPLDREPQSMNIFD</sequence>
<dbReference type="AlphaFoldDB" id="A0A3S4ZVW1"/>
<keyword evidence="3" id="KW-1185">Reference proteome</keyword>
<name>A0A3S4ZVW1_9PLAT</name>
<evidence type="ECO:0000256" key="1">
    <source>
        <dbReference type="SAM" id="MobiDB-lite"/>
    </source>
</evidence>
<reference evidence="2" key="1">
    <citation type="submission" date="2018-11" db="EMBL/GenBank/DDBJ databases">
        <authorList>
            <consortium name="Pathogen Informatics"/>
        </authorList>
    </citation>
    <scope>NUCLEOTIDE SEQUENCE</scope>
</reference>
<gene>
    <name evidence="2" type="ORF">PXEA_LOCUS6770</name>
</gene>
<dbReference type="EMBL" id="CAAALY010017448">
    <property type="protein sequence ID" value="VEL13330.1"/>
    <property type="molecule type" value="Genomic_DNA"/>
</dbReference>
<comment type="caution">
    <text evidence="2">The sequence shown here is derived from an EMBL/GenBank/DDBJ whole genome shotgun (WGS) entry which is preliminary data.</text>
</comment>